<dbReference type="EMBL" id="LAZR01002552">
    <property type="protein sequence ID" value="KKN28557.1"/>
    <property type="molecule type" value="Genomic_DNA"/>
</dbReference>
<protein>
    <submittedName>
        <fullName evidence="1">Uncharacterized protein</fullName>
    </submittedName>
</protein>
<comment type="caution">
    <text evidence="1">The sequence shown here is derived from an EMBL/GenBank/DDBJ whole genome shotgun (WGS) entry which is preliminary data.</text>
</comment>
<sequence>MAKQKDGKVCKNCGQPPGPVSDHRLELGYCFPCYLVKVERRDQ</sequence>
<gene>
    <name evidence="1" type="ORF">LCGC14_0853240</name>
</gene>
<evidence type="ECO:0000313" key="1">
    <source>
        <dbReference type="EMBL" id="KKN28557.1"/>
    </source>
</evidence>
<organism evidence="1">
    <name type="scientific">marine sediment metagenome</name>
    <dbReference type="NCBI Taxonomy" id="412755"/>
    <lineage>
        <taxon>unclassified sequences</taxon>
        <taxon>metagenomes</taxon>
        <taxon>ecological metagenomes</taxon>
    </lineage>
</organism>
<accession>A0A0F9PUX8</accession>
<reference evidence="1" key="1">
    <citation type="journal article" date="2015" name="Nature">
        <title>Complex archaea that bridge the gap between prokaryotes and eukaryotes.</title>
        <authorList>
            <person name="Spang A."/>
            <person name="Saw J.H."/>
            <person name="Jorgensen S.L."/>
            <person name="Zaremba-Niedzwiedzka K."/>
            <person name="Martijn J."/>
            <person name="Lind A.E."/>
            <person name="van Eijk R."/>
            <person name="Schleper C."/>
            <person name="Guy L."/>
            <person name="Ettema T.J."/>
        </authorList>
    </citation>
    <scope>NUCLEOTIDE SEQUENCE</scope>
</reference>
<name>A0A0F9PUX8_9ZZZZ</name>
<dbReference type="AlphaFoldDB" id="A0A0F9PUX8"/>
<proteinExistence type="predicted"/>